<feature type="compositionally biased region" description="Low complexity" evidence="11">
    <location>
        <begin position="1885"/>
        <end position="1898"/>
    </location>
</feature>
<feature type="compositionally biased region" description="Polar residues" evidence="11">
    <location>
        <begin position="1634"/>
        <end position="1654"/>
    </location>
</feature>
<evidence type="ECO:0000256" key="6">
    <source>
        <dbReference type="ARBA" id="ARBA00022927"/>
    </source>
</evidence>
<feature type="region of interest" description="Disordered" evidence="11">
    <location>
        <begin position="1800"/>
        <end position="1963"/>
    </location>
</feature>
<evidence type="ECO:0000313" key="15">
    <source>
        <dbReference type="Proteomes" id="UP001161757"/>
    </source>
</evidence>
<evidence type="ECO:0000256" key="5">
    <source>
        <dbReference type="ARBA" id="ARBA00022892"/>
    </source>
</evidence>
<dbReference type="Proteomes" id="UP001161757">
    <property type="component" value="Unassembled WGS sequence"/>
</dbReference>
<feature type="compositionally biased region" description="Basic residues" evidence="11">
    <location>
        <begin position="1943"/>
        <end position="1953"/>
    </location>
</feature>
<feature type="compositionally biased region" description="Polar residues" evidence="11">
    <location>
        <begin position="452"/>
        <end position="461"/>
    </location>
</feature>
<feature type="compositionally biased region" description="Low complexity" evidence="11">
    <location>
        <begin position="791"/>
        <end position="800"/>
    </location>
</feature>
<feature type="domain" description="Sec16 central conserved" evidence="13">
    <location>
        <begin position="896"/>
        <end position="1014"/>
    </location>
</feature>
<feature type="compositionally biased region" description="Polar residues" evidence="11">
    <location>
        <begin position="55"/>
        <end position="72"/>
    </location>
</feature>
<feature type="compositionally biased region" description="Basic residues" evidence="11">
    <location>
        <begin position="582"/>
        <end position="594"/>
    </location>
</feature>
<feature type="compositionally biased region" description="Polar residues" evidence="11">
    <location>
        <begin position="1458"/>
        <end position="1483"/>
    </location>
</feature>
<evidence type="ECO:0000256" key="1">
    <source>
        <dbReference type="ARBA" id="ARBA00004397"/>
    </source>
</evidence>
<dbReference type="GO" id="GO:0015031">
    <property type="term" value="P:protein transport"/>
    <property type="evidence" value="ECO:0007669"/>
    <property type="project" value="UniProtKB-KW"/>
</dbReference>
<dbReference type="Pfam" id="PF12932">
    <property type="entry name" value="Sec16"/>
    <property type="match status" value="1"/>
</dbReference>
<feature type="compositionally biased region" description="Low complexity" evidence="11">
    <location>
        <begin position="150"/>
        <end position="159"/>
    </location>
</feature>
<dbReference type="InterPro" id="IPR024340">
    <property type="entry name" value="Sec16_CCD"/>
</dbReference>
<dbReference type="GO" id="GO:0070971">
    <property type="term" value="C:endoplasmic reticulum exit site"/>
    <property type="evidence" value="ECO:0007669"/>
    <property type="project" value="TreeGrafter"/>
</dbReference>
<evidence type="ECO:0000256" key="11">
    <source>
        <dbReference type="SAM" id="MobiDB-lite"/>
    </source>
</evidence>
<feature type="compositionally biased region" description="Pro residues" evidence="11">
    <location>
        <begin position="801"/>
        <end position="815"/>
    </location>
</feature>
<keyword evidence="7 10" id="KW-0072">Autophagy</keyword>
<dbReference type="PANTHER" id="PTHR13402">
    <property type="entry name" value="RGPR-RELATED"/>
    <property type="match status" value="1"/>
</dbReference>
<evidence type="ECO:0000259" key="12">
    <source>
        <dbReference type="Pfam" id="PF12931"/>
    </source>
</evidence>
<feature type="compositionally biased region" description="Basic and acidic residues" evidence="11">
    <location>
        <begin position="1383"/>
        <end position="1393"/>
    </location>
</feature>
<feature type="region of interest" description="Disordered" evidence="11">
    <location>
        <begin position="1380"/>
        <end position="1780"/>
    </location>
</feature>
<keyword evidence="5 10" id="KW-0931">ER-Golgi transport</keyword>
<feature type="compositionally biased region" description="Low complexity" evidence="11">
    <location>
        <begin position="1862"/>
        <end position="1872"/>
    </location>
</feature>
<feature type="compositionally biased region" description="Polar residues" evidence="11">
    <location>
        <begin position="1529"/>
        <end position="1538"/>
    </location>
</feature>
<feature type="compositionally biased region" description="Low complexity" evidence="11">
    <location>
        <begin position="362"/>
        <end position="382"/>
    </location>
</feature>
<dbReference type="GO" id="GO:0016192">
    <property type="term" value="P:vesicle-mediated transport"/>
    <property type="evidence" value="ECO:0007669"/>
    <property type="project" value="UniProtKB-KW"/>
</dbReference>
<reference evidence="14" key="1">
    <citation type="submission" date="2023-01" db="EMBL/GenBank/DDBJ databases">
        <title>Exophiala dermititidis isolated from Cystic Fibrosis Patient.</title>
        <authorList>
            <person name="Kurbessoian T."/>
            <person name="Crocker A."/>
            <person name="Murante D."/>
            <person name="Hogan D.A."/>
            <person name="Stajich J.E."/>
        </authorList>
    </citation>
    <scope>NUCLEOTIDE SEQUENCE</scope>
    <source>
        <strain evidence="14">Ex8</strain>
    </source>
</reference>
<dbReference type="PANTHER" id="PTHR13402:SF6">
    <property type="entry name" value="SECRETORY 16, ISOFORM I"/>
    <property type="match status" value="1"/>
</dbReference>
<feature type="compositionally biased region" description="Polar residues" evidence="11">
    <location>
        <begin position="1435"/>
        <end position="1445"/>
    </location>
</feature>
<dbReference type="FunFam" id="1.25.40.1030:FF:000008">
    <property type="entry name" value="Protein transport protein sec16"/>
    <property type="match status" value="1"/>
</dbReference>
<dbReference type="Pfam" id="PF12931">
    <property type="entry name" value="TPR_Sec16"/>
    <property type="match status" value="1"/>
</dbReference>
<dbReference type="InterPro" id="IPR024298">
    <property type="entry name" value="Sec16_Sec23-bd"/>
</dbReference>
<comment type="function">
    <text evidence="9 10">Involved in the initiation of assembly of the COPII coat required for the formation of transport vesicles from the endoplasmic reticulum (ER) and the selection of cargo molecules. Also involved in autophagy.</text>
</comment>
<evidence type="ECO:0000256" key="9">
    <source>
        <dbReference type="ARBA" id="ARBA00024687"/>
    </source>
</evidence>
<feature type="compositionally biased region" description="Polar residues" evidence="11">
    <location>
        <begin position="1591"/>
        <end position="1623"/>
    </location>
</feature>
<feature type="compositionally biased region" description="Polar residues" evidence="11">
    <location>
        <begin position="97"/>
        <end position="109"/>
    </location>
</feature>
<feature type="compositionally biased region" description="Pro residues" evidence="11">
    <location>
        <begin position="706"/>
        <end position="716"/>
    </location>
</feature>
<gene>
    <name evidence="14" type="primary">SEC16</name>
    <name evidence="14" type="ORF">HRR80_003291</name>
</gene>
<keyword evidence="8 10" id="KW-0472">Membrane</keyword>
<feature type="compositionally biased region" description="Acidic residues" evidence="11">
    <location>
        <begin position="116"/>
        <end position="128"/>
    </location>
</feature>
<feature type="compositionally biased region" description="Pro residues" evidence="11">
    <location>
        <begin position="683"/>
        <end position="692"/>
    </location>
</feature>
<evidence type="ECO:0000313" key="14">
    <source>
        <dbReference type="EMBL" id="KAJ8993266.1"/>
    </source>
</evidence>
<proteinExistence type="inferred from homology"/>
<keyword evidence="4 10" id="KW-0256">Endoplasmic reticulum</keyword>
<evidence type="ECO:0000256" key="4">
    <source>
        <dbReference type="ARBA" id="ARBA00022824"/>
    </source>
</evidence>
<keyword evidence="6 10" id="KW-0653">Protein transport</keyword>
<organism evidence="14 15">
    <name type="scientific">Exophiala dermatitidis</name>
    <name type="common">Black yeast-like fungus</name>
    <name type="synonym">Wangiella dermatitidis</name>
    <dbReference type="NCBI Taxonomy" id="5970"/>
    <lineage>
        <taxon>Eukaryota</taxon>
        <taxon>Fungi</taxon>
        <taxon>Dikarya</taxon>
        <taxon>Ascomycota</taxon>
        <taxon>Pezizomycotina</taxon>
        <taxon>Eurotiomycetes</taxon>
        <taxon>Chaetothyriomycetidae</taxon>
        <taxon>Chaetothyriales</taxon>
        <taxon>Herpotrichiellaceae</taxon>
        <taxon>Exophiala</taxon>
    </lineage>
</organism>
<dbReference type="CDD" id="cd09233">
    <property type="entry name" value="ACE1-Sec16-like"/>
    <property type="match status" value="1"/>
</dbReference>
<evidence type="ECO:0000256" key="10">
    <source>
        <dbReference type="RuleBase" id="RU364101"/>
    </source>
</evidence>
<dbReference type="GO" id="GO:0007030">
    <property type="term" value="P:Golgi organization"/>
    <property type="evidence" value="ECO:0007669"/>
    <property type="project" value="TreeGrafter"/>
</dbReference>
<feature type="compositionally biased region" description="Basic and acidic residues" evidence="11">
    <location>
        <begin position="316"/>
        <end position="332"/>
    </location>
</feature>
<feature type="compositionally biased region" description="Basic and acidic residues" evidence="11">
    <location>
        <begin position="30"/>
        <end position="40"/>
    </location>
</feature>
<dbReference type="Gene3D" id="1.25.40.1030">
    <property type="match status" value="1"/>
</dbReference>
<dbReference type="GO" id="GO:0070973">
    <property type="term" value="P:protein localization to endoplasmic reticulum exit site"/>
    <property type="evidence" value="ECO:0007669"/>
    <property type="project" value="TreeGrafter"/>
</dbReference>
<dbReference type="GO" id="GO:0006914">
    <property type="term" value="P:autophagy"/>
    <property type="evidence" value="ECO:0007669"/>
    <property type="project" value="UniProtKB-KW"/>
</dbReference>
<feature type="compositionally biased region" description="Polar residues" evidence="11">
    <location>
        <begin position="1403"/>
        <end position="1426"/>
    </location>
</feature>
<feature type="compositionally biased region" description="Polar residues" evidence="11">
    <location>
        <begin position="420"/>
        <end position="441"/>
    </location>
</feature>
<evidence type="ECO:0000256" key="3">
    <source>
        <dbReference type="ARBA" id="ARBA00022448"/>
    </source>
</evidence>
<feature type="compositionally biased region" description="Low complexity" evidence="11">
    <location>
        <begin position="511"/>
        <end position="524"/>
    </location>
</feature>
<protein>
    <recommendedName>
        <fullName evidence="10">Protein transport protein sec16</fullName>
    </recommendedName>
</protein>
<dbReference type="GO" id="GO:0012507">
    <property type="term" value="C:ER to Golgi transport vesicle membrane"/>
    <property type="evidence" value="ECO:0007669"/>
    <property type="project" value="TreeGrafter"/>
</dbReference>
<feature type="region of interest" description="Disordered" evidence="11">
    <location>
        <begin position="1"/>
        <end position="850"/>
    </location>
</feature>
<accession>A0AAN6EZM3</accession>
<feature type="domain" description="Sec16 Sec23-binding" evidence="12">
    <location>
        <begin position="1074"/>
        <end position="1379"/>
    </location>
</feature>
<feature type="compositionally biased region" description="Polar residues" evidence="11">
    <location>
        <begin position="401"/>
        <end position="413"/>
    </location>
</feature>
<name>A0AAN6EZM3_EXODE</name>
<feature type="compositionally biased region" description="Basic and acidic residues" evidence="11">
    <location>
        <begin position="1739"/>
        <end position="1750"/>
    </location>
</feature>
<dbReference type="EMBL" id="JAJGCB010000004">
    <property type="protein sequence ID" value="KAJ8993266.1"/>
    <property type="molecule type" value="Genomic_DNA"/>
</dbReference>
<feature type="compositionally biased region" description="Low complexity" evidence="11">
    <location>
        <begin position="271"/>
        <end position="282"/>
    </location>
</feature>
<feature type="compositionally biased region" description="Pro residues" evidence="11">
    <location>
        <begin position="1816"/>
        <end position="1831"/>
    </location>
</feature>
<feature type="compositionally biased region" description="Polar residues" evidence="11">
    <location>
        <begin position="1703"/>
        <end position="1712"/>
    </location>
</feature>
<sequence length="1963" mass="209925">MEASDNSSHDTSHAGDSVQSGHWLPALRPEVLDETRDESHAGTSPETKWTDKVNVETNLIPPTTVSTQQTTDVAPGDGAPAASSTTQPETSREKQQAAGSTLNEAQAPQTHGRAGEDDELPSEDDDERLDPAWGIKRTDTAHILDNVHRSTTFPSFPSSEPADTQAGTTAQHPPEPTFDGKEEEVRATEHSEPNQAPQTLDWPKDNDGADTETLPWAAPQEAEAVDEAAQRFDEGVPLIQTNGERAADQDHIPADSGVSAFDTTADDEEASFFSNINNSASAPENPPLDRKSTDQVLDSLHFSAKEKSGSGSPPEPEEHSFFDELAQAKDEPPTNPPTEDVDAMWAAALGDDEFLVEDAGDLLPDSEPSSPSSFIASLQQSSTVPDEKPDLSQPQPPVDVSMQQTQPFTQRSANPYAPHQPSTSDLFQLSLPAQTTHNTVGLSRPGIAPLVPSQSNVQQEAPPQPAKSFVDQKDGYKSPYDLPLDIAKPRKRAHIPHPVQTTKSVAPPPRSSSLTEPPLLSPFSPYIPQAPATGGLPPQRAPAAVPPRRVSAFEQPAKPERPKSGSGSGPSHFFEELPITFKPRHGSGHGHHTPLPHSPIPPPQGMTQGPPSLPMSPPQQQTSPARAPDPYAQYQLRSPERIDPYAHVSSEPSPQPAPSASAARYSPAPVGLAPAHGAGPTPRYSPAPPPQTGPSNVANRYASKPTPTPPTQPPPMAQSRYVSQPPPHPPSGVSILPFQPRTSSPLAYHKSALDDNADGQTPAMGQLPKPRQGSTTGYFPPQNVAATDGTSFANPARAASPPRPPPVSERLPPPQRSQTQSPSRQRSRPGFPTYNTDVINRPASAYGQPLPSRNVAEFDPIPPRPDVHPRGLAPELEFVRPSDDTQFDPLERWKGAPVFKFGFGGSIVSTFPKHVPRYTAGAGRPQIKASPGDVATRSTKDVLPQADRYSSFPGPLRTKSKKKELLAWMSNYISSLEASTPDAAFSQSLPDMGRRHHEKVLLWKIVRALVEHDGNLDGPALKAVNEILTPEVHALDELNASQYHGDEHLSGIYRPAGGNVRPDSVDPMAVEVLRKRLLSGDRQAAVTHAMDNRLWSHALVISSTMDRSAWSQVVREFVRQEVKTVGANAESLSALYEIFGGNLEESIDELVPPSARAGLQMVSRVDPVGPTKNALDGLNRWKETLSLVLNNRCQGDHQALAVLGKLLEDYNRIEAAHICYLFSRNPARPIIVGGLDDEQTPVVLLGADHRAQPFDFGRDQEAILLTEIYEFATSVLSAGSPLPFMHHLSVYKLQRATALAEAGFRTEAQSYCDAIAATFKPGTKMSPYYHPLFLSELDDLLNRLKQMPNQGSSSWIGKPSLEKVSGSVWNKFSSFVVGEDSDAESKGSGKDAAEAGPFAHVSGTPTISRQGSQSDLYGSYPQNMSAAGSRYAPNGIQSTRSSSELTRGRPSLDGRVSLDQQRSPPSTSYSRGSRQYEPTNMFQSGPVVPPSNPYQAALAASPPKSTPQSPPRSSYLPNSIGQALDFTSRPGQQQTQGSAPPAKEATEPPYGYRPEPMTGGQNREARAYGGYMPVPQERSQTPAREQEDTNHNYQGPSSQSFSYEPQPQVESNNDAYKPSSQSYGYEPSQREETNNSGYEPPSQSYGYEPPTQSYGYEPPSGDDGYVPYEPEPDSPVEEKKESKPKKKSFMDDDDDDFPPITAKPSQPAANGTSDDDEAARKRANDAAAEAAFKAAAEADAARAKEKEQQKRSSSWFSGWLGSKKSAEGLDSGNKGGAEPKVYKANLGESKMKLYYDKELGKWVNPDNPDAAKKSATPPPPRMGGTPAPPMGPGGHSRTPGSGPTSNPNLPGLGIGMPPPSGPGSRAGTPASGHGPGNSTAPTPSPLAGLSGPPSGAGTPPLPASNNMSQGSLAPPPGPGSRPGTATSNASSIDDLIGPATGRKGPKGGKRGGKAGRYVDVMAK</sequence>
<evidence type="ECO:0000259" key="13">
    <source>
        <dbReference type="Pfam" id="PF12932"/>
    </source>
</evidence>
<feature type="compositionally biased region" description="Basic and acidic residues" evidence="11">
    <location>
        <begin position="136"/>
        <end position="148"/>
    </location>
</feature>
<feature type="compositionally biased region" description="Polar residues" evidence="11">
    <location>
        <begin position="161"/>
        <end position="171"/>
    </location>
</feature>
<dbReference type="GO" id="GO:0005789">
    <property type="term" value="C:endoplasmic reticulum membrane"/>
    <property type="evidence" value="ECO:0007669"/>
    <property type="project" value="UniProtKB-SubCell"/>
</dbReference>
<comment type="subcellular location">
    <subcellularLocation>
        <location evidence="1">Endoplasmic reticulum membrane</location>
        <topology evidence="1">Peripheral membrane protein</topology>
        <orientation evidence="1">Cytoplasmic side</orientation>
    </subcellularLocation>
</comment>
<comment type="similarity">
    <text evidence="2 10">Belongs to the SEC16 family.</text>
</comment>
<feature type="compositionally biased region" description="Polar residues" evidence="11">
    <location>
        <begin position="1511"/>
        <end position="1521"/>
    </location>
</feature>
<evidence type="ECO:0000256" key="2">
    <source>
        <dbReference type="ARBA" id="ARBA00005927"/>
    </source>
</evidence>
<evidence type="ECO:0000256" key="7">
    <source>
        <dbReference type="ARBA" id="ARBA00023006"/>
    </source>
</evidence>
<evidence type="ECO:0000256" key="8">
    <source>
        <dbReference type="ARBA" id="ARBA00023136"/>
    </source>
</evidence>
<feature type="compositionally biased region" description="Low complexity" evidence="11">
    <location>
        <begin position="537"/>
        <end position="550"/>
    </location>
</feature>
<feature type="compositionally biased region" description="Low complexity" evidence="11">
    <location>
        <begin position="658"/>
        <end position="669"/>
    </location>
</feature>
<comment type="caution">
    <text evidence="14">The sequence shown here is derived from an EMBL/GenBank/DDBJ whole genome shotgun (WGS) entry which is preliminary data.</text>
</comment>
<feature type="compositionally biased region" description="Basic and acidic residues" evidence="11">
    <location>
        <begin position="178"/>
        <end position="192"/>
    </location>
</feature>
<feature type="compositionally biased region" description="Acidic residues" evidence="11">
    <location>
        <begin position="350"/>
        <end position="360"/>
    </location>
</feature>
<keyword evidence="3 10" id="KW-0813">Transport</keyword>
<feature type="compositionally biased region" description="Low complexity" evidence="11">
    <location>
        <begin position="1725"/>
        <end position="1738"/>
    </location>
</feature>